<organism evidence="1 2">
    <name type="scientific">Batillaria attramentaria</name>
    <dbReference type="NCBI Taxonomy" id="370345"/>
    <lineage>
        <taxon>Eukaryota</taxon>
        <taxon>Metazoa</taxon>
        <taxon>Spiralia</taxon>
        <taxon>Lophotrochozoa</taxon>
        <taxon>Mollusca</taxon>
        <taxon>Gastropoda</taxon>
        <taxon>Caenogastropoda</taxon>
        <taxon>Sorbeoconcha</taxon>
        <taxon>Cerithioidea</taxon>
        <taxon>Batillariidae</taxon>
        <taxon>Batillaria</taxon>
    </lineage>
</organism>
<comment type="caution">
    <text evidence="1">The sequence shown here is derived from an EMBL/GenBank/DDBJ whole genome shotgun (WGS) entry which is preliminary data.</text>
</comment>
<gene>
    <name evidence="1" type="ORF">BaRGS_00009720</name>
</gene>
<sequence length="81" mass="8816">MEGDFISIIFLSHSHDSQDIMTAADSKDITSADDSEEDFTLFHRPEILPDRKVTRASRGISASKPPGGIILFVGCYATKAS</sequence>
<dbReference type="Proteomes" id="UP001519460">
    <property type="component" value="Unassembled WGS sequence"/>
</dbReference>
<name>A0ABD0LJ91_9CAEN</name>
<proteinExistence type="predicted"/>
<dbReference type="AlphaFoldDB" id="A0ABD0LJ91"/>
<protein>
    <submittedName>
        <fullName evidence="1">Uncharacterized protein</fullName>
    </submittedName>
</protein>
<reference evidence="1 2" key="1">
    <citation type="journal article" date="2023" name="Sci. Data">
        <title>Genome assembly of the Korean intertidal mud-creeper Batillaria attramentaria.</title>
        <authorList>
            <person name="Patra A.K."/>
            <person name="Ho P.T."/>
            <person name="Jun S."/>
            <person name="Lee S.J."/>
            <person name="Kim Y."/>
            <person name="Won Y.J."/>
        </authorList>
    </citation>
    <scope>NUCLEOTIDE SEQUENCE [LARGE SCALE GENOMIC DNA]</scope>
    <source>
        <strain evidence="1">Wonlab-2016</strain>
    </source>
</reference>
<dbReference type="EMBL" id="JACVVK020000046">
    <property type="protein sequence ID" value="KAK7499173.1"/>
    <property type="molecule type" value="Genomic_DNA"/>
</dbReference>
<accession>A0ABD0LJ91</accession>
<evidence type="ECO:0000313" key="2">
    <source>
        <dbReference type="Proteomes" id="UP001519460"/>
    </source>
</evidence>
<keyword evidence="2" id="KW-1185">Reference proteome</keyword>
<evidence type="ECO:0000313" key="1">
    <source>
        <dbReference type="EMBL" id="KAK7499173.1"/>
    </source>
</evidence>